<dbReference type="PROSITE" id="PS00622">
    <property type="entry name" value="HTH_LUXR_1"/>
    <property type="match status" value="1"/>
</dbReference>
<dbReference type="PRINTS" id="PR00038">
    <property type="entry name" value="HTHLUXR"/>
</dbReference>
<dbReference type="PANTHER" id="PTHR44688:SF16">
    <property type="entry name" value="DNA-BINDING TRANSCRIPTIONAL ACTIVATOR DEVR_DOSR"/>
    <property type="match status" value="1"/>
</dbReference>
<dbReference type="InterPro" id="IPR016032">
    <property type="entry name" value="Sig_transdc_resp-reg_C-effctor"/>
</dbReference>
<dbReference type="PROSITE" id="PS50043">
    <property type="entry name" value="HTH_LUXR_2"/>
    <property type="match status" value="1"/>
</dbReference>
<evidence type="ECO:0000256" key="3">
    <source>
        <dbReference type="ARBA" id="ARBA00023163"/>
    </source>
</evidence>
<evidence type="ECO:0000256" key="2">
    <source>
        <dbReference type="ARBA" id="ARBA00023125"/>
    </source>
</evidence>
<evidence type="ECO:0000259" key="4">
    <source>
        <dbReference type="PROSITE" id="PS50043"/>
    </source>
</evidence>
<sequence>MLHTQSVIIADTNFLSMQGLQKIVASDPNLQLIQSHDEINSSLLNNIHQADIWIINVSRNTESLVTLAIKAAAHSRVLAIASTQEEKHVKRLWSRGIQSIVTDHCSEEEISQALNQLSLQKKFYCNTILDLVSQPNEPKPFYDLSKREMDVLSLITKGKTSREISEILFLSPHTVNSHRKNILKKLDLKSPAELIVFAIDKGLMD</sequence>
<dbReference type="CDD" id="cd06170">
    <property type="entry name" value="LuxR_C_like"/>
    <property type="match status" value="1"/>
</dbReference>
<accession>A0ABY6CM85</accession>
<name>A0ABY6CM85_9BACT</name>
<keyword evidence="3" id="KW-0804">Transcription</keyword>
<dbReference type="Pfam" id="PF00196">
    <property type="entry name" value="GerE"/>
    <property type="match status" value="1"/>
</dbReference>
<feature type="domain" description="HTH luxR-type" evidence="4">
    <location>
        <begin position="137"/>
        <end position="202"/>
    </location>
</feature>
<dbReference type="InterPro" id="IPR000792">
    <property type="entry name" value="Tscrpt_reg_LuxR_C"/>
</dbReference>
<keyword evidence="1" id="KW-0805">Transcription regulation</keyword>
<dbReference type="RefSeq" id="WP_262308928.1">
    <property type="nucleotide sequence ID" value="NZ_CP106679.1"/>
</dbReference>
<dbReference type="SMART" id="SM00421">
    <property type="entry name" value="HTH_LUXR"/>
    <property type="match status" value="1"/>
</dbReference>
<dbReference type="Gene3D" id="3.40.50.2300">
    <property type="match status" value="1"/>
</dbReference>
<dbReference type="Proteomes" id="UP001065174">
    <property type="component" value="Chromosome"/>
</dbReference>
<gene>
    <name evidence="5" type="ORF">N6H18_14145</name>
</gene>
<protein>
    <submittedName>
        <fullName evidence="5">Response regulator transcription factor</fullName>
    </submittedName>
</protein>
<organism evidence="5 6">
    <name type="scientific">Reichenbachiella agarivorans</name>
    <dbReference type="NCBI Taxonomy" id="2979464"/>
    <lineage>
        <taxon>Bacteria</taxon>
        <taxon>Pseudomonadati</taxon>
        <taxon>Bacteroidota</taxon>
        <taxon>Cytophagia</taxon>
        <taxon>Cytophagales</taxon>
        <taxon>Reichenbachiellaceae</taxon>
        <taxon>Reichenbachiella</taxon>
    </lineage>
</organism>
<keyword evidence="2" id="KW-0238">DNA-binding</keyword>
<dbReference type="EMBL" id="CP106679">
    <property type="protein sequence ID" value="UXP31489.1"/>
    <property type="molecule type" value="Genomic_DNA"/>
</dbReference>
<proteinExistence type="predicted"/>
<reference evidence="5" key="1">
    <citation type="submission" date="2022-09" db="EMBL/GenBank/DDBJ databases">
        <title>Comparative genomics and taxonomic characterization of three novel marine species of genus Reichenbachiella exhibiting antioxidant and polysaccharide degradation activities.</title>
        <authorList>
            <person name="Muhammad N."/>
            <person name="Lee Y.-J."/>
            <person name="Ko J."/>
            <person name="Kim S.-G."/>
        </authorList>
    </citation>
    <scope>NUCLEOTIDE SEQUENCE</scope>
    <source>
        <strain evidence="5">BKB1-1</strain>
    </source>
</reference>
<evidence type="ECO:0000313" key="5">
    <source>
        <dbReference type="EMBL" id="UXP31489.1"/>
    </source>
</evidence>
<evidence type="ECO:0000256" key="1">
    <source>
        <dbReference type="ARBA" id="ARBA00023015"/>
    </source>
</evidence>
<evidence type="ECO:0000313" key="6">
    <source>
        <dbReference type="Proteomes" id="UP001065174"/>
    </source>
</evidence>
<dbReference type="PANTHER" id="PTHR44688">
    <property type="entry name" value="DNA-BINDING TRANSCRIPTIONAL ACTIVATOR DEVR_DOSR"/>
    <property type="match status" value="1"/>
</dbReference>
<dbReference type="SUPFAM" id="SSF46894">
    <property type="entry name" value="C-terminal effector domain of the bipartite response regulators"/>
    <property type="match status" value="1"/>
</dbReference>
<keyword evidence="6" id="KW-1185">Reference proteome</keyword>